<feature type="transmembrane region" description="Helical" evidence="11">
    <location>
        <begin position="133"/>
        <end position="155"/>
    </location>
</feature>
<feature type="transmembrane region" description="Helical" evidence="11">
    <location>
        <begin position="51"/>
        <end position="69"/>
    </location>
</feature>
<feature type="transmembrane region" description="Helical" evidence="11">
    <location>
        <begin position="372"/>
        <end position="397"/>
    </location>
</feature>
<evidence type="ECO:0000256" key="11">
    <source>
        <dbReference type="SAM" id="Phobius"/>
    </source>
</evidence>
<evidence type="ECO:0000313" key="12">
    <source>
        <dbReference type="EMBL" id="ENN73334.1"/>
    </source>
</evidence>
<feature type="transmembrane region" description="Helical" evidence="11">
    <location>
        <begin position="271"/>
        <end position="294"/>
    </location>
</feature>
<evidence type="ECO:0000256" key="1">
    <source>
        <dbReference type="ARBA" id="ARBA00004477"/>
    </source>
</evidence>
<dbReference type="InterPro" id="IPR014371">
    <property type="entry name" value="Oat_ACAT_DAG_ARE"/>
</dbReference>
<proteinExistence type="inferred from homology"/>
<evidence type="ECO:0000256" key="5">
    <source>
        <dbReference type="ARBA" id="ARBA00022824"/>
    </source>
</evidence>
<evidence type="ECO:0000313" key="13">
    <source>
        <dbReference type="EMBL" id="ERL90063.1"/>
    </source>
</evidence>
<dbReference type="GO" id="GO:0008203">
    <property type="term" value="P:cholesterol metabolic process"/>
    <property type="evidence" value="ECO:0007669"/>
    <property type="project" value="TreeGrafter"/>
</dbReference>
<accession>N6SZW1</accession>
<comment type="subcellular location">
    <subcellularLocation>
        <location evidence="1">Endoplasmic reticulum membrane</location>
        <topology evidence="1">Multi-pass membrane protein</topology>
    </subcellularLocation>
</comment>
<dbReference type="EMBL" id="KB632203">
    <property type="protein sequence ID" value="ERL90063.1"/>
    <property type="molecule type" value="Genomic_DNA"/>
</dbReference>
<dbReference type="EMBL" id="KB741169">
    <property type="protein sequence ID" value="ENN73334.1"/>
    <property type="molecule type" value="Genomic_DNA"/>
</dbReference>
<keyword evidence="15" id="KW-1185">Reference proteome</keyword>
<evidence type="ECO:0000256" key="7">
    <source>
        <dbReference type="ARBA" id="ARBA00023136"/>
    </source>
</evidence>
<feature type="region of interest" description="Disordered" evidence="10">
    <location>
        <begin position="1"/>
        <end position="20"/>
    </location>
</feature>
<evidence type="ECO:0000256" key="6">
    <source>
        <dbReference type="ARBA" id="ARBA00022989"/>
    </source>
</evidence>
<keyword evidence="3" id="KW-0808">Transferase</keyword>
<dbReference type="EnsemblMetazoa" id="XM_019911132.1">
    <property type="protein sequence ID" value="XP_019766691.1"/>
    <property type="gene ID" value="LOC109542077"/>
</dbReference>
<evidence type="ECO:0000256" key="9">
    <source>
        <dbReference type="PIRSR" id="PIRSR000439-1"/>
    </source>
</evidence>
<dbReference type="PANTHER" id="PTHR10408">
    <property type="entry name" value="STEROL O-ACYLTRANSFERASE"/>
    <property type="match status" value="1"/>
</dbReference>
<keyword evidence="4 11" id="KW-0812">Transmembrane</keyword>
<dbReference type="Proteomes" id="UP000019118">
    <property type="component" value="Unassembled WGS sequence"/>
</dbReference>
<evidence type="ECO:0000313" key="15">
    <source>
        <dbReference type="Proteomes" id="UP000019118"/>
    </source>
</evidence>
<dbReference type="PIRSF" id="PIRSF000439">
    <property type="entry name" value="Oat_ACAT_DAG_ARE"/>
    <property type="match status" value="1"/>
</dbReference>
<reference evidence="15 16" key="1">
    <citation type="journal article" date="2013" name="Genome Biol.">
        <title>Draft genome of the mountain pine beetle, Dendroctonus ponderosae Hopkins, a major forest pest.</title>
        <authorList>
            <person name="Keeling C.I."/>
            <person name="Yuen M.M."/>
            <person name="Liao N.Y."/>
            <person name="Docking T.R."/>
            <person name="Chan S.K."/>
            <person name="Taylor G.A."/>
            <person name="Palmquist D.L."/>
            <person name="Jackman S.D."/>
            <person name="Nguyen A."/>
            <person name="Li M."/>
            <person name="Henderson H."/>
            <person name="Janes J.K."/>
            <person name="Zhao Y."/>
            <person name="Pandoh P."/>
            <person name="Moore R."/>
            <person name="Sperling F.A."/>
            <person name="Huber D.P."/>
            <person name="Birol I."/>
            <person name="Jones S.J."/>
            <person name="Bohlmann J."/>
        </authorList>
    </citation>
    <scope>NUCLEOTIDE SEQUENCE</scope>
</reference>
<keyword evidence="6 11" id="KW-1133">Transmembrane helix</keyword>
<keyword evidence="7 11" id="KW-0472">Membrane</keyword>
<reference evidence="14" key="2">
    <citation type="submission" date="2024-08" db="UniProtKB">
        <authorList>
            <consortium name="EnsemblMetazoa"/>
        </authorList>
    </citation>
    <scope>IDENTIFICATION</scope>
</reference>
<evidence type="ECO:0000313" key="16">
    <source>
        <dbReference type="Proteomes" id="UP000030742"/>
    </source>
</evidence>
<feature type="non-terminal residue" evidence="12">
    <location>
        <position position="1"/>
    </location>
</feature>
<keyword evidence="5" id="KW-0256">Endoplasmic reticulum</keyword>
<dbReference type="GO" id="GO:0005789">
    <property type="term" value="C:endoplasmic reticulum membrane"/>
    <property type="evidence" value="ECO:0007669"/>
    <property type="project" value="UniProtKB-SubCell"/>
</dbReference>
<dbReference type="OMA" id="SCMIEDV"/>
<evidence type="ECO:0000313" key="14">
    <source>
        <dbReference type="EnsemblMetazoa" id="XP_019766691.1"/>
    </source>
</evidence>
<feature type="active site" evidence="9">
    <location>
        <position position="369"/>
    </location>
</feature>
<evidence type="ECO:0000256" key="2">
    <source>
        <dbReference type="ARBA" id="ARBA00009010"/>
    </source>
</evidence>
<dbReference type="Proteomes" id="UP000030742">
    <property type="component" value="Unassembled WGS sequence"/>
</dbReference>
<feature type="transmembrane region" description="Helical" evidence="11">
    <location>
        <begin position="409"/>
        <end position="427"/>
    </location>
</feature>
<feature type="transmembrane region" description="Helical" evidence="11">
    <location>
        <begin position="90"/>
        <end position="113"/>
    </location>
</feature>
<dbReference type="OrthoDB" id="10039049at2759"/>
<evidence type="ECO:0000256" key="8">
    <source>
        <dbReference type="ARBA" id="ARBA00023315"/>
    </source>
</evidence>
<organism evidence="12">
    <name type="scientific">Dendroctonus ponderosae</name>
    <name type="common">Mountain pine beetle</name>
    <dbReference type="NCBI Taxonomy" id="77166"/>
    <lineage>
        <taxon>Eukaryota</taxon>
        <taxon>Metazoa</taxon>
        <taxon>Ecdysozoa</taxon>
        <taxon>Arthropoda</taxon>
        <taxon>Hexapoda</taxon>
        <taxon>Insecta</taxon>
        <taxon>Pterygota</taxon>
        <taxon>Neoptera</taxon>
        <taxon>Endopterygota</taxon>
        <taxon>Coleoptera</taxon>
        <taxon>Polyphaga</taxon>
        <taxon>Cucujiformia</taxon>
        <taxon>Curculionidae</taxon>
        <taxon>Scolytinae</taxon>
        <taxon>Dendroctonus</taxon>
    </lineage>
</organism>
<feature type="transmembrane region" description="Helical" evidence="11">
    <location>
        <begin position="229"/>
        <end position="250"/>
    </location>
</feature>
<dbReference type="InterPro" id="IPR004299">
    <property type="entry name" value="MBOAT_fam"/>
</dbReference>
<protein>
    <submittedName>
        <fullName evidence="12 14">Uncharacterized protein</fullName>
    </submittedName>
</protein>
<sequence>MGKEIDQTVKSDSKTSRQRRVRELPTKKFQVRDSLLTILCENPHIKVVKHIFAAFLIGLFLNTVLQDFFDHGEFRVGFKVIKAGLGKFHWALAVWIALNIAAVLSYLCFNLWATIRSNFPPKAQNVQVWDSCWLLALLAYYVLQFRVISIVVPFLKLPIGSAAIICLEQTRFLMKIHAFVRGNAGKVLNYKPHSDQTLSLASLRDFMYFLYAPTLVYCDQYPRRDAIRWGFVGTKVVDFIGVIFYYAFLLERFLIPEHKDIGLRAFTLQELILKAVNNFAVGLMFLLLAFYVVLDTTQNLVGELLKFGDRQFYEDWWTSTNYSDYFRTWNMVVGDWLYTYIYKDMYEHVVPGNKTIAKITVFLVSAVVHEWVLTYMFGFFFPALFVAFIIVGTVLSFIRSPKLDIVNILFWYMLTLGSGLLSSAYAMEYFIRVNLPSEGTSLMDFLIPRLFTSDSIVY</sequence>
<name>N6SZW1_DENPD</name>
<dbReference type="AlphaFoldDB" id="N6SZW1"/>
<evidence type="ECO:0000256" key="3">
    <source>
        <dbReference type="ARBA" id="ARBA00022679"/>
    </source>
</evidence>
<dbReference type="STRING" id="77166.N6SZW1"/>
<gene>
    <name evidence="14" type="primary">109542077</name>
    <name evidence="13" type="ORF">D910_07419</name>
    <name evidence="12" type="ORF">YQE_10095</name>
</gene>
<dbReference type="GO" id="GO:0008374">
    <property type="term" value="F:O-acyltransferase activity"/>
    <property type="evidence" value="ECO:0007669"/>
    <property type="project" value="InterPro"/>
</dbReference>
<dbReference type="HOGENOM" id="CLU_031845_1_0_1"/>
<dbReference type="Pfam" id="PF03062">
    <property type="entry name" value="MBOAT"/>
    <property type="match status" value="1"/>
</dbReference>
<dbReference type="KEGG" id="dpa:109542077"/>
<evidence type="ECO:0000256" key="4">
    <source>
        <dbReference type="ARBA" id="ARBA00022692"/>
    </source>
</evidence>
<evidence type="ECO:0000256" key="10">
    <source>
        <dbReference type="SAM" id="MobiDB-lite"/>
    </source>
</evidence>
<keyword evidence="8" id="KW-0012">Acyltransferase</keyword>
<comment type="similarity">
    <text evidence="2">Belongs to the membrane-bound acyltransferase family. Sterol o-acyltransferase subfamily.</text>
</comment>
<dbReference type="PANTHER" id="PTHR10408:SF8">
    <property type="entry name" value="O-ACYLTRANSFERASE"/>
    <property type="match status" value="1"/>
</dbReference>